<name>A0ACC1HTP4_9FUNG</name>
<proteinExistence type="predicted"/>
<dbReference type="EMBL" id="JAMZIH010000099">
    <property type="protein sequence ID" value="KAJ1679955.1"/>
    <property type="molecule type" value="Genomic_DNA"/>
</dbReference>
<sequence length="358" mass="40054">MATIYNEQRSGGHGNKASLRSRNDAKLAMPLSNLAMEDSNEGTRQHHDSRADDSSGCHGKETGTKPAGGISGAISQSIRSLREFRRNRDFANIILLVVLYWLQGIPLGLANGSVPFLLKEKLSYAEIGMFTLASYPYSIKLVWSPIVDSIYTTKLGRRKSWIVPIQLLVAAMFLWFGGSVDSMMQNPAENISSITAFFLLVVVLSATQDIAVDGWALTLLSEENLSYASTCQTVGLNCGFFLSFTAFLALNSTEFSNKYIWSAPKDHGFLRFGPYLKLWAIVYILVTLYLFLYKRERSTAEDDDLGIVETYKTIWKICKLPRKSQNLVPGCHLRPLDVLMQLAGWHKLTILPYTMPDQ</sequence>
<reference evidence="1" key="1">
    <citation type="submission" date="2022-06" db="EMBL/GenBank/DDBJ databases">
        <title>Phylogenomic reconstructions and comparative analyses of Kickxellomycotina fungi.</title>
        <authorList>
            <person name="Reynolds N.K."/>
            <person name="Stajich J.E."/>
            <person name="Barry K."/>
            <person name="Grigoriev I.V."/>
            <person name="Crous P."/>
            <person name="Smith M.E."/>
        </authorList>
    </citation>
    <scope>NUCLEOTIDE SEQUENCE</scope>
    <source>
        <strain evidence="1">RSA 2271</strain>
    </source>
</reference>
<evidence type="ECO:0000313" key="1">
    <source>
        <dbReference type="EMBL" id="KAJ1679955.1"/>
    </source>
</evidence>
<protein>
    <submittedName>
        <fullName evidence="1">Uncharacterized protein</fullName>
    </submittedName>
</protein>
<organism evidence="1 2">
    <name type="scientific">Spiromyces aspiralis</name>
    <dbReference type="NCBI Taxonomy" id="68401"/>
    <lineage>
        <taxon>Eukaryota</taxon>
        <taxon>Fungi</taxon>
        <taxon>Fungi incertae sedis</taxon>
        <taxon>Zoopagomycota</taxon>
        <taxon>Kickxellomycotina</taxon>
        <taxon>Kickxellomycetes</taxon>
        <taxon>Kickxellales</taxon>
        <taxon>Kickxellaceae</taxon>
        <taxon>Spiromyces</taxon>
    </lineage>
</organism>
<comment type="caution">
    <text evidence="1">The sequence shown here is derived from an EMBL/GenBank/DDBJ whole genome shotgun (WGS) entry which is preliminary data.</text>
</comment>
<evidence type="ECO:0000313" key="2">
    <source>
        <dbReference type="Proteomes" id="UP001145114"/>
    </source>
</evidence>
<keyword evidence="2" id="KW-1185">Reference proteome</keyword>
<gene>
    <name evidence="1" type="ORF">EV182_000979</name>
</gene>
<dbReference type="Proteomes" id="UP001145114">
    <property type="component" value="Unassembled WGS sequence"/>
</dbReference>
<accession>A0ACC1HTP4</accession>